<dbReference type="AlphaFoldDB" id="A0A8H5LHT6"/>
<evidence type="ECO:0000313" key="2">
    <source>
        <dbReference type="Proteomes" id="UP000559256"/>
    </source>
</evidence>
<dbReference type="Proteomes" id="UP000559256">
    <property type="component" value="Unassembled WGS sequence"/>
</dbReference>
<organism evidence="1 2">
    <name type="scientific">Tetrapyrgos nigripes</name>
    <dbReference type="NCBI Taxonomy" id="182062"/>
    <lineage>
        <taxon>Eukaryota</taxon>
        <taxon>Fungi</taxon>
        <taxon>Dikarya</taxon>
        <taxon>Basidiomycota</taxon>
        <taxon>Agaricomycotina</taxon>
        <taxon>Agaricomycetes</taxon>
        <taxon>Agaricomycetidae</taxon>
        <taxon>Agaricales</taxon>
        <taxon>Marasmiineae</taxon>
        <taxon>Marasmiaceae</taxon>
        <taxon>Tetrapyrgos</taxon>
    </lineage>
</organism>
<name>A0A8H5LHT6_9AGAR</name>
<comment type="caution">
    <text evidence="1">The sequence shown here is derived from an EMBL/GenBank/DDBJ whole genome shotgun (WGS) entry which is preliminary data.</text>
</comment>
<sequence length="296" mass="33445">MDSIDKEIQKREERIRQLKTHLNQLLPVSRLSKESLTKIFLFCITPSQAKDTSLYRRNNISISQVCACWRAIALDYALLWVDLDFDRPSWVPEMLMRSKMLPLTLGVSVDSFTKPTKVATISAALQHIMHVSELTVRISVPSLDIALVGIQQAAPMLQSLSLSRSDMKDAPRTLGLPLEFLNGDAPCLRALELDCLYLPWNSGLLKNLTSLKITHSDTSAAPSLQQLTDVLARMPCLQILQLKNALSQSLERLRRISLFSCPIWPPFIWRQTWSTVQSSLIKSPSHPQPRCTWSAQ</sequence>
<keyword evidence="2" id="KW-1185">Reference proteome</keyword>
<evidence type="ECO:0000313" key="1">
    <source>
        <dbReference type="EMBL" id="KAF5357623.1"/>
    </source>
</evidence>
<proteinExistence type="predicted"/>
<dbReference type="EMBL" id="JAACJM010000050">
    <property type="protein sequence ID" value="KAF5357623.1"/>
    <property type="molecule type" value="Genomic_DNA"/>
</dbReference>
<evidence type="ECO:0008006" key="3">
    <source>
        <dbReference type="Google" id="ProtNLM"/>
    </source>
</evidence>
<accession>A0A8H5LHT6</accession>
<reference evidence="1 2" key="1">
    <citation type="journal article" date="2020" name="ISME J.">
        <title>Uncovering the hidden diversity of litter-decomposition mechanisms in mushroom-forming fungi.</title>
        <authorList>
            <person name="Floudas D."/>
            <person name="Bentzer J."/>
            <person name="Ahren D."/>
            <person name="Johansson T."/>
            <person name="Persson P."/>
            <person name="Tunlid A."/>
        </authorList>
    </citation>
    <scope>NUCLEOTIDE SEQUENCE [LARGE SCALE GENOMIC DNA]</scope>
    <source>
        <strain evidence="1 2">CBS 291.85</strain>
    </source>
</reference>
<dbReference type="SUPFAM" id="SSF52047">
    <property type="entry name" value="RNI-like"/>
    <property type="match status" value="1"/>
</dbReference>
<dbReference type="OrthoDB" id="2990288at2759"/>
<gene>
    <name evidence="1" type="ORF">D9758_007496</name>
</gene>
<protein>
    <recommendedName>
        <fullName evidence="3">F-box domain-containing protein</fullName>
    </recommendedName>
</protein>